<dbReference type="SUPFAM" id="SSF55874">
    <property type="entry name" value="ATPase domain of HSP90 chaperone/DNA topoisomerase II/histidine kinase"/>
    <property type="match status" value="1"/>
</dbReference>
<sequence>MTSSSFVSQIKQQITTLTNPDIAPPDVSLTNCDREPIHIPSAIQPHGVLLTFTEADLTLLQVSRNVTTVIGLTPEQLWGQPLTHLFAAEQLEQIRGCLTADFEHVNPLRLSVEVDGQTRSFGGIVHRADTVVVLELEPLQASDEIDFFDFYRFVKTPISQLQRTQTVAELCHTAAAEIRRITGFDRVMIYRFDQAGAGDVIAEDRRADLKAFLGLHYPATDIPQQAKHLYRLNLLRLIPDAVYEPVPLEPQNNPVTDAPLDMSLSVLRSVSSVHREYLGNMGVRASMSISLLKNQQLWGLIACHHCSPKLLSYELRTICEFLGQSISLELATKSETEDLDDQVRLQSIQANFVKASAHCQTLADVLSHNPDNLMALGRASGLIFYEGDAIISFGQTPPEPVISKLLDWVEPQFEADAVLYTTASLGLRCPEMADYRQVASGLMALRISRVQKIYLLWLRPEVVQTVHWGGQQKQQEGVDADGLTYLSPRKSFERWQETVQMRSLPWKACEQEAALELRSTIIGVVLQKSDELALLNADLERSNSELDSFAYVASHDLKEPLRGIHNYSSFLIEDYGDQLGEEGQHKLETLVRLAQRMEDLISSLLHYSRLGRAELVLHRTDMGEVVTEVLDVIKISQPEPIEFRIPRPLPTLACDRIRISELFTNLISNAIKYNDKPHKWIEMGYVSTDEDRATLPSALQQAGTVFYVRDNGIGIRDRHLENVFKIFKRLHAPGRYGGGTGAGLTIVKKIVERHGGEIIIESAYGEGSTFYFSLGEVEHV</sequence>
<evidence type="ECO:0000256" key="5">
    <source>
        <dbReference type="ARBA" id="ARBA00022553"/>
    </source>
</evidence>
<dbReference type="GO" id="GO:0000156">
    <property type="term" value="F:phosphorelay response regulator activity"/>
    <property type="evidence" value="ECO:0007669"/>
    <property type="project" value="TreeGrafter"/>
</dbReference>
<feature type="domain" description="Histidine kinase" evidence="13">
    <location>
        <begin position="552"/>
        <end position="778"/>
    </location>
</feature>
<dbReference type="GO" id="GO:0030295">
    <property type="term" value="F:protein kinase activator activity"/>
    <property type="evidence" value="ECO:0007669"/>
    <property type="project" value="TreeGrafter"/>
</dbReference>
<dbReference type="InterPro" id="IPR036890">
    <property type="entry name" value="HATPase_C_sf"/>
</dbReference>
<evidence type="ECO:0000313" key="15">
    <source>
        <dbReference type="Proteomes" id="UP000248857"/>
    </source>
</evidence>
<dbReference type="GO" id="GO:0006355">
    <property type="term" value="P:regulation of DNA-templated transcription"/>
    <property type="evidence" value="ECO:0007669"/>
    <property type="project" value="InterPro"/>
</dbReference>
<name>A0A2W1JBB3_9CYAN</name>
<evidence type="ECO:0000256" key="10">
    <source>
        <dbReference type="ARBA" id="ARBA00023012"/>
    </source>
</evidence>
<evidence type="ECO:0000313" key="14">
    <source>
        <dbReference type="EMBL" id="PZD71206.1"/>
    </source>
</evidence>
<dbReference type="PROSITE" id="PS50109">
    <property type="entry name" value="HIS_KIN"/>
    <property type="match status" value="1"/>
</dbReference>
<dbReference type="EMBL" id="PQWO01000020">
    <property type="protein sequence ID" value="PZD71206.1"/>
    <property type="molecule type" value="Genomic_DNA"/>
</dbReference>
<dbReference type="OrthoDB" id="9760752at2"/>
<evidence type="ECO:0000256" key="2">
    <source>
        <dbReference type="ARBA" id="ARBA00006402"/>
    </source>
</evidence>
<reference evidence="14 15" key="1">
    <citation type="journal article" date="2018" name="Sci. Rep.">
        <title>A novel species of the marine cyanobacterium Acaryochloris with a unique pigment content and lifestyle.</title>
        <authorList>
            <person name="Partensky F."/>
            <person name="Six C."/>
            <person name="Ratin M."/>
            <person name="Garczarek L."/>
            <person name="Vaulot D."/>
            <person name="Probert I."/>
            <person name="Calteau A."/>
            <person name="Gourvil P."/>
            <person name="Marie D."/>
            <person name="Grebert T."/>
            <person name="Bouchier C."/>
            <person name="Le Panse S."/>
            <person name="Gachenot M."/>
            <person name="Rodriguez F."/>
            <person name="Garrido J.L."/>
        </authorList>
    </citation>
    <scope>NUCLEOTIDE SEQUENCE [LARGE SCALE GENOMIC DNA]</scope>
    <source>
        <strain evidence="14 15">RCC1774</strain>
    </source>
</reference>
<dbReference type="InterPro" id="IPR050351">
    <property type="entry name" value="BphY/WalK/GraS-like"/>
</dbReference>
<keyword evidence="8" id="KW-0418">Kinase</keyword>
<dbReference type="SUPFAM" id="SSF55781">
    <property type="entry name" value="GAF domain-like"/>
    <property type="match status" value="2"/>
</dbReference>
<dbReference type="PANTHER" id="PTHR42878">
    <property type="entry name" value="TWO-COMPONENT HISTIDINE KINASE"/>
    <property type="match status" value="1"/>
</dbReference>
<evidence type="ECO:0000259" key="12">
    <source>
        <dbReference type="PROSITE" id="PS50046"/>
    </source>
</evidence>
<evidence type="ECO:0000256" key="11">
    <source>
        <dbReference type="ARBA" id="ARBA00023170"/>
    </source>
</evidence>
<keyword evidence="15" id="KW-1185">Reference proteome</keyword>
<dbReference type="GO" id="GO:0009584">
    <property type="term" value="P:detection of visible light"/>
    <property type="evidence" value="ECO:0007669"/>
    <property type="project" value="InterPro"/>
</dbReference>
<dbReference type="GO" id="GO:0000155">
    <property type="term" value="F:phosphorelay sensor kinase activity"/>
    <property type="evidence" value="ECO:0007669"/>
    <property type="project" value="InterPro"/>
</dbReference>
<dbReference type="GO" id="GO:0007234">
    <property type="term" value="P:osmosensory signaling via phosphorelay pathway"/>
    <property type="evidence" value="ECO:0007669"/>
    <property type="project" value="TreeGrafter"/>
</dbReference>
<evidence type="ECO:0000256" key="1">
    <source>
        <dbReference type="ARBA" id="ARBA00000085"/>
    </source>
</evidence>
<dbReference type="SUPFAM" id="SSF47384">
    <property type="entry name" value="Homodimeric domain of signal transducing histidine kinase"/>
    <property type="match status" value="1"/>
</dbReference>
<evidence type="ECO:0000256" key="9">
    <source>
        <dbReference type="ARBA" id="ARBA00022991"/>
    </source>
</evidence>
<keyword evidence="6" id="KW-0716">Sensory transduction</keyword>
<dbReference type="InterPro" id="IPR003594">
    <property type="entry name" value="HATPase_dom"/>
</dbReference>
<proteinExistence type="inferred from homology"/>
<dbReference type="Pfam" id="PF08446">
    <property type="entry name" value="PAS_2"/>
    <property type="match status" value="1"/>
</dbReference>
<gene>
    <name evidence="14" type="primary">cph1_11</name>
    <name evidence="14" type="ORF">C1752_07482</name>
</gene>
<dbReference type="CDD" id="cd00082">
    <property type="entry name" value="HisKA"/>
    <property type="match status" value="1"/>
</dbReference>
<dbReference type="InterPro" id="IPR036097">
    <property type="entry name" value="HisK_dim/P_sf"/>
</dbReference>
<keyword evidence="4" id="KW-0600">Photoreceptor protein</keyword>
<dbReference type="SMART" id="SM00388">
    <property type="entry name" value="HisKA"/>
    <property type="match status" value="1"/>
</dbReference>
<dbReference type="PANTHER" id="PTHR42878:SF15">
    <property type="entry name" value="BACTERIOPHYTOCHROME"/>
    <property type="match status" value="1"/>
</dbReference>
<feature type="domain" description="Phytochrome chromophore attachment site" evidence="12">
    <location>
        <begin position="166"/>
        <end position="324"/>
    </location>
</feature>
<dbReference type="InterPro" id="IPR029016">
    <property type="entry name" value="GAF-like_dom_sf"/>
</dbReference>
<dbReference type="InterPro" id="IPR016132">
    <property type="entry name" value="Phyto_chromo_attachment"/>
</dbReference>
<dbReference type="InterPro" id="IPR035965">
    <property type="entry name" value="PAS-like_dom_sf"/>
</dbReference>
<dbReference type="InterPro" id="IPR043150">
    <property type="entry name" value="Phytochrome_PHY_sf"/>
</dbReference>
<evidence type="ECO:0000256" key="3">
    <source>
        <dbReference type="ARBA" id="ARBA00012438"/>
    </source>
</evidence>
<dbReference type="Pfam" id="PF01590">
    <property type="entry name" value="GAF"/>
    <property type="match status" value="1"/>
</dbReference>
<dbReference type="PROSITE" id="PS50046">
    <property type="entry name" value="PHYTOCHROME_2"/>
    <property type="match status" value="1"/>
</dbReference>
<evidence type="ECO:0000256" key="7">
    <source>
        <dbReference type="ARBA" id="ARBA00022679"/>
    </source>
</evidence>
<dbReference type="InterPro" id="IPR003018">
    <property type="entry name" value="GAF"/>
</dbReference>
<comment type="similarity">
    <text evidence="2">In the N-terminal section; belongs to the phytochrome family.</text>
</comment>
<dbReference type="Pfam" id="PF00512">
    <property type="entry name" value="HisKA"/>
    <property type="match status" value="1"/>
</dbReference>
<dbReference type="PRINTS" id="PR00344">
    <property type="entry name" value="BCTRLSENSOR"/>
</dbReference>
<evidence type="ECO:0000256" key="8">
    <source>
        <dbReference type="ARBA" id="ARBA00022777"/>
    </source>
</evidence>
<keyword evidence="10" id="KW-0902">Two-component regulatory system</keyword>
<dbReference type="Gene3D" id="1.10.287.130">
    <property type="match status" value="1"/>
</dbReference>
<dbReference type="InterPro" id="IPR013515">
    <property type="entry name" value="Phytochrome_cen-reg"/>
</dbReference>
<dbReference type="InterPro" id="IPR003661">
    <property type="entry name" value="HisK_dim/P_dom"/>
</dbReference>
<dbReference type="AlphaFoldDB" id="A0A2W1JBB3"/>
<protein>
    <recommendedName>
        <fullName evidence="3">histidine kinase</fullName>
        <ecNumber evidence="3">2.7.13.3</ecNumber>
    </recommendedName>
</protein>
<comment type="caution">
    <text evidence="14">The sequence shown here is derived from an EMBL/GenBank/DDBJ whole genome shotgun (WGS) entry which is preliminary data.</text>
</comment>
<dbReference type="Pfam" id="PF00360">
    <property type="entry name" value="PHY"/>
    <property type="match status" value="1"/>
</dbReference>
<dbReference type="Gene3D" id="3.30.450.20">
    <property type="entry name" value="PAS domain"/>
    <property type="match status" value="1"/>
</dbReference>
<dbReference type="InterPro" id="IPR004358">
    <property type="entry name" value="Sig_transdc_His_kin-like_C"/>
</dbReference>
<evidence type="ECO:0000259" key="13">
    <source>
        <dbReference type="PROSITE" id="PS50109"/>
    </source>
</evidence>
<evidence type="ECO:0000256" key="4">
    <source>
        <dbReference type="ARBA" id="ARBA00022543"/>
    </source>
</evidence>
<dbReference type="Proteomes" id="UP000248857">
    <property type="component" value="Unassembled WGS sequence"/>
</dbReference>
<dbReference type="Gene3D" id="3.30.565.10">
    <property type="entry name" value="Histidine kinase-like ATPase, C-terminal domain"/>
    <property type="match status" value="1"/>
</dbReference>
<evidence type="ECO:0000256" key="6">
    <source>
        <dbReference type="ARBA" id="ARBA00022606"/>
    </source>
</evidence>
<keyword evidence="11" id="KW-0675">Receptor</keyword>
<accession>A0A2W1JBB3</accession>
<dbReference type="RefSeq" id="WP_110988278.1">
    <property type="nucleotide sequence ID" value="NZ_CAWNWM010000020.1"/>
</dbReference>
<dbReference type="SMART" id="SM00065">
    <property type="entry name" value="GAF"/>
    <property type="match status" value="1"/>
</dbReference>
<dbReference type="Gene3D" id="3.30.450.270">
    <property type="match status" value="1"/>
</dbReference>
<dbReference type="InterPro" id="IPR005467">
    <property type="entry name" value="His_kinase_dom"/>
</dbReference>
<keyword evidence="7 14" id="KW-0808">Transferase</keyword>
<dbReference type="Pfam" id="PF02518">
    <property type="entry name" value="HATPase_c"/>
    <property type="match status" value="1"/>
</dbReference>
<dbReference type="GO" id="GO:0009881">
    <property type="term" value="F:photoreceptor activity"/>
    <property type="evidence" value="ECO:0007669"/>
    <property type="project" value="UniProtKB-KW"/>
</dbReference>
<comment type="catalytic activity">
    <reaction evidence="1">
        <text>ATP + protein L-histidine = ADP + protein N-phospho-L-histidine.</text>
        <dbReference type="EC" id="2.7.13.3"/>
    </reaction>
</comment>
<dbReference type="EC" id="2.7.13.3" evidence="3"/>
<keyword evidence="9" id="KW-0157">Chromophore</keyword>
<dbReference type="SUPFAM" id="SSF55785">
    <property type="entry name" value="PYP-like sensor domain (PAS domain)"/>
    <property type="match status" value="1"/>
</dbReference>
<dbReference type="InterPro" id="IPR013654">
    <property type="entry name" value="PAS_2"/>
</dbReference>
<organism evidence="14 15">
    <name type="scientific">Acaryochloris thomasi RCC1774</name>
    <dbReference type="NCBI Taxonomy" id="1764569"/>
    <lineage>
        <taxon>Bacteria</taxon>
        <taxon>Bacillati</taxon>
        <taxon>Cyanobacteriota</taxon>
        <taxon>Cyanophyceae</taxon>
        <taxon>Acaryochloridales</taxon>
        <taxon>Acaryochloridaceae</taxon>
        <taxon>Acaryochloris</taxon>
        <taxon>Acaryochloris thomasi</taxon>
    </lineage>
</organism>
<dbReference type="SMART" id="SM00387">
    <property type="entry name" value="HATPase_c"/>
    <property type="match status" value="1"/>
</dbReference>
<dbReference type="Gene3D" id="3.30.450.40">
    <property type="match status" value="1"/>
</dbReference>
<keyword evidence="5" id="KW-0597">Phosphoprotein</keyword>